<feature type="compositionally biased region" description="Polar residues" evidence="1">
    <location>
        <begin position="716"/>
        <end position="728"/>
    </location>
</feature>
<gene>
    <name evidence="2" type="ORF">B0H16DRAFT_187461</name>
</gene>
<sequence length="960" mass="102489">MQTISMQNSVSVQVQPSRSVASVQTRTSHISCAVQADPSPPPSYASSDVQTDPILPVLDLTGIHPTMNDEHTLQYTPARESHAMLTPPLSVEIPEPREPSEDMDMSPIGFEERERPIPGLTPSIRSLPHPRPEVKAENIFLPGLTQQPSSASPLRSLSRAKAEEIEHIRQQPSPVSDMFDLDDDPPDPPLRIPEPAPQNSFVSGGFVTDLIGAVTSPTKEGTSAGEEEGEILETDSAHPLNSPASHPPLLSPAQRKKKRQSVAANERRRKKRVRLAQAKLLAAGNPPLNDSDVATTSNVATPIDGVLEAQDEVTPAPSPPPPLIPAPPRPRGPTQNAVASSSKVVSTAPPPPPPLLHPGTNILPGVLNRMKQKAPANANQAIDLTSSPPPEPKAIARIPVGPSSNPLSIRPSNPPLQSTRPRPPPSTSTSTAVAATSKAKKKIVVGRGWPFVRAVGTSSSAAAALAPARSQPVASSSKVDLSSIMKYQSPSPPPVNKWKRIDDEISISVPPTDDDEAIRSLSPVPHPRPQVKAGDVSLPGIVHQPSSAPVNKWKRIDDRLRTPKPAPKNSFVSGGFVTDFIGAATLPTKEDPPIVQEEGPRLETDSPLNSPASDRSLLSPAQRKQKTQNEKRVSFARCPARVNKWVQIDDDISIGVPPTDVDEAMDMVISEPPSPVSEPPPLPPPSSTDTSSSTSLADRISSPVPISLPVDIPLSAQPSSENVRSDSLLSRIFPPEIRPPTLPPSTPGQKVTGPAAHTASQNDSDSSGTKSNFEAPTPTAAFSVYHAPIPTAAFGVPSPQDHKQKRPALPPQIVTFAAANVSNNATATATKRAPPQLSVSQKNKGSVTMLPIHHSLPPKPPPPVALPRGTKRERPPSPDPRTASSIGIARVQDRRWPTIKVMHTDTLEGDGDLGIRQIAFNSDGSCFALYCASSYPSRSRSRSPSWEYFILFHLRSYLRD</sequence>
<dbReference type="AlphaFoldDB" id="A0AAD7JTG1"/>
<evidence type="ECO:0000256" key="1">
    <source>
        <dbReference type="SAM" id="MobiDB-lite"/>
    </source>
</evidence>
<feature type="region of interest" description="Disordered" evidence="1">
    <location>
        <begin position="849"/>
        <end position="884"/>
    </location>
</feature>
<feature type="compositionally biased region" description="Low complexity" evidence="1">
    <location>
        <begin position="146"/>
        <end position="159"/>
    </location>
</feature>
<feature type="compositionally biased region" description="Low complexity" evidence="1">
    <location>
        <begin position="1"/>
        <end position="24"/>
    </location>
</feature>
<feature type="region of interest" description="Disordered" evidence="1">
    <location>
        <begin position="1"/>
        <end position="50"/>
    </location>
</feature>
<feature type="compositionally biased region" description="Polar residues" evidence="1">
    <location>
        <begin position="758"/>
        <end position="774"/>
    </location>
</feature>
<keyword evidence="3" id="KW-1185">Reference proteome</keyword>
<feature type="compositionally biased region" description="Pro residues" evidence="1">
    <location>
        <begin position="736"/>
        <end position="746"/>
    </location>
</feature>
<feature type="compositionally biased region" description="Pro residues" evidence="1">
    <location>
        <begin position="672"/>
        <end position="686"/>
    </location>
</feature>
<feature type="compositionally biased region" description="Basic and acidic residues" evidence="1">
    <location>
        <begin position="160"/>
        <end position="169"/>
    </location>
</feature>
<feature type="compositionally biased region" description="Pro residues" evidence="1">
    <location>
        <begin position="316"/>
        <end position="331"/>
    </location>
</feature>
<feature type="compositionally biased region" description="Low complexity" evidence="1">
    <location>
        <begin position="427"/>
        <end position="437"/>
    </location>
</feature>
<feature type="compositionally biased region" description="Polar residues" evidence="1">
    <location>
        <begin position="377"/>
        <end position="386"/>
    </location>
</feature>
<feature type="compositionally biased region" description="Basic and acidic residues" evidence="1">
    <location>
        <begin position="588"/>
        <end position="604"/>
    </location>
</feature>
<feature type="compositionally biased region" description="Polar residues" evidence="1">
    <location>
        <begin position="402"/>
        <end position="417"/>
    </location>
</feature>
<reference evidence="2" key="1">
    <citation type="submission" date="2023-03" db="EMBL/GenBank/DDBJ databases">
        <title>Massive genome expansion in bonnet fungi (Mycena s.s.) driven by repeated elements and novel gene families across ecological guilds.</title>
        <authorList>
            <consortium name="Lawrence Berkeley National Laboratory"/>
            <person name="Harder C.B."/>
            <person name="Miyauchi S."/>
            <person name="Viragh M."/>
            <person name="Kuo A."/>
            <person name="Thoen E."/>
            <person name="Andreopoulos B."/>
            <person name="Lu D."/>
            <person name="Skrede I."/>
            <person name="Drula E."/>
            <person name="Henrissat B."/>
            <person name="Morin E."/>
            <person name="Kohler A."/>
            <person name="Barry K."/>
            <person name="LaButti K."/>
            <person name="Morin E."/>
            <person name="Salamov A."/>
            <person name="Lipzen A."/>
            <person name="Mereny Z."/>
            <person name="Hegedus B."/>
            <person name="Baldrian P."/>
            <person name="Stursova M."/>
            <person name="Weitz H."/>
            <person name="Taylor A."/>
            <person name="Grigoriev I.V."/>
            <person name="Nagy L.G."/>
            <person name="Martin F."/>
            <person name="Kauserud H."/>
        </authorList>
    </citation>
    <scope>NUCLEOTIDE SEQUENCE</scope>
    <source>
        <strain evidence="2">CBHHK182m</strain>
    </source>
</reference>
<evidence type="ECO:0000313" key="2">
    <source>
        <dbReference type="EMBL" id="KAJ7771542.1"/>
    </source>
</evidence>
<feature type="region of interest" description="Disordered" evidence="1">
    <location>
        <begin position="669"/>
        <end position="775"/>
    </location>
</feature>
<feature type="region of interest" description="Disordered" evidence="1">
    <location>
        <begin position="585"/>
        <end position="635"/>
    </location>
</feature>
<accession>A0AAD7JTG1</accession>
<feature type="region of interest" description="Disordered" evidence="1">
    <location>
        <begin position="139"/>
        <end position="441"/>
    </location>
</feature>
<feature type="region of interest" description="Disordered" evidence="1">
    <location>
        <begin position="508"/>
        <end position="546"/>
    </location>
</feature>
<comment type="caution">
    <text evidence="2">The sequence shown here is derived from an EMBL/GenBank/DDBJ whole genome shotgun (WGS) entry which is preliminary data.</text>
</comment>
<name>A0AAD7JTG1_9AGAR</name>
<proteinExistence type="predicted"/>
<dbReference type="EMBL" id="JARKIB010000015">
    <property type="protein sequence ID" value="KAJ7771542.1"/>
    <property type="molecule type" value="Genomic_DNA"/>
</dbReference>
<feature type="compositionally biased region" description="Pro residues" evidence="1">
    <location>
        <begin position="187"/>
        <end position="196"/>
    </location>
</feature>
<feature type="compositionally biased region" description="Low complexity" evidence="1">
    <location>
        <begin position="337"/>
        <end position="347"/>
    </location>
</feature>
<organism evidence="2 3">
    <name type="scientific">Mycena metata</name>
    <dbReference type="NCBI Taxonomy" id="1033252"/>
    <lineage>
        <taxon>Eukaryota</taxon>
        <taxon>Fungi</taxon>
        <taxon>Dikarya</taxon>
        <taxon>Basidiomycota</taxon>
        <taxon>Agaricomycotina</taxon>
        <taxon>Agaricomycetes</taxon>
        <taxon>Agaricomycetidae</taxon>
        <taxon>Agaricales</taxon>
        <taxon>Marasmiineae</taxon>
        <taxon>Mycenaceae</taxon>
        <taxon>Mycena</taxon>
    </lineage>
</organism>
<evidence type="ECO:0000313" key="3">
    <source>
        <dbReference type="Proteomes" id="UP001215598"/>
    </source>
</evidence>
<protein>
    <submittedName>
        <fullName evidence="2">Uncharacterized protein</fullName>
    </submittedName>
</protein>
<dbReference type="Proteomes" id="UP001215598">
    <property type="component" value="Unassembled WGS sequence"/>
</dbReference>